<dbReference type="InterPro" id="IPR003718">
    <property type="entry name" value="OsmC/Ohr_fam"/>
</dbReference>
<dbReference type="InterPro" id="IPR015946">
    <property type="entry name" value="KH_dom-like_a/b"/>
</dbReference>
<name>A0ABY6M1E1_9FLAO</name>
<dbReference type="PANTHER" id="PTHR35368:SF1">
    <property type="entry name" value="HYDROPEROXIDE REDUCTASE"/>
    <property type="match status" value="1"/>
</dbReference>
<sequence length="152" mass="16848">MSRQVVNVLGFSSNENQFVVKSQNFSVKISNQITNSDLETPNPLEFLLSGIAGSINATGQIVAKELNMELKSIQVEISGEIESKKFEGEKTRSRAGLRGIEVVIKPTSNASLTHLKQWMDIVKERCPVYDNLINNTPVNISLVKDFLQKNVA</sequence>
<dbReference type="SUPFAM" id="SSF82784">
    <property type="entry name" value="OsmC-like"/>
    <property type="match status" value="1"/>
</dbReference>
<dbReference type="Gene3D" id="3.30.300.20">
    <property type="match status" value="1"/>
</dbReference>
<dbReference type="InterPro" id="IPR052924">
    <property type="entry name" value="OsmC/Ohr_hydroprdx_reductase"/>
</dbReference>
<reference evidence="1" key="1">
    <citation type="submission" date="2021-08" db="EMBL/GenBank/DDBJ databases">
        <title>Flavobacterium sp. strain CC-SYL302.</title>
        <authorList>
            <person name="Lin S.-Y."/>
            <person name="Lee T.-H."/>
            <person name="Young C.-C."/>
        </authorList>
    </citation>
    <scope>NUCLEOTIDE SEQUENCE</scope>
    <source>
        <strain evidence="1">CC-SYL302</strain>
    </source>
</reference>
<dbReference type="InterPro" id="IPR036102">
    <property type="entry name" value="OsmC/Ohrsf"/>
</dbReference>
<accession>A0ABY6M1E1</accession>
<dbReference type="Proteomes" id="UP001163328">
    <property type="component" value="Chromosome"/>
</dbReference>
<organism evidence="1 2">
    <name type="scientific">Flavobacterium agricola</name>
    <dbReference type="NCBI Taxonomy" id="2870839"/>
    <lineage>
        <taxon>Bacteria</taxon>
        <taxon>Pseudomonadati</taxon>
        <taxon>Bacteroidota</taxon>
        <taxon>Flavobacteriia</taxon>
        <taxon>Flavobacteriales</taxon>
        <taxon>Flavobacteriaceae</taxon>
        <taxon>Flavobacterium</taxon>
    </lineage>
</organism>
<proteinExistence type="predicted"/>
<dbReference type="RefSeq" id="WP_264433188.1">
    <property type="nucleotide sequence ID" value="NZ_CP081495.1"/>
</dbReference>
<dbReference type="Pfam" id="PF02566">
    <property type="entry name" value="OsmC"/>
    <property type="match status" value="1"/>
</dbReference>
<protein>
    <submittedName>
        <fullName evidence="1">OsmC family protein</fullName>
    </submittedName>
</protein>
<evidence type="ECO:0000313" key="2">
    <source>
        <dbReference type="Proteomes" id="UP001163328"/>
    </source>
</evidence>
<keyword evidence="2" id="KW-1185">Reference proteome</keyword>
<evidence type="ECO:0000313" key="1">
    <source>
        <dbReference type="EMBL" id="UYW00936.1"/>
    </source>
</evidence>
<gene>
    <name evidence="1" type="ORF">K5I29_10565</name>
</gene>
<dbReference type="EMBL" id="CP081495">
    <property type="protein sequence ID" value="UYW00936.1"/>
    <property type="molecule type" value="Genomic_DNA"/>
</dbReference>
<dbReference type="PANTHER" id="PTHR35368">
    <property type="entry name" value="HYDROPEROXIDE REDUCTASE"/>
    <property type="match status" value="1"/>
</dbReference>